<dbReference type="EMBL" id="HBIX01030818">
    <property type="protein sequence ID" value="CAE0727706.1"/>
    <property type="molecule type" value="Transcribed_RNA"/>
</dbReference>
<proteinExistence type="predicted"/>
<dbReference type="AlphaFoldDB" id="A0A7S4AUX4"/>
<accession>A0A7S4AUX4</accession>
<sequence>MGPRMKKIGTSTRTRMSGRPSCFDGKQIVVVKIPFIIFLLTLRSVAANTSPALAGFRKFSESIIFEYKHQQRKRLLQPLSGTWEDAQPIGKQNFIRRYSSTEEGYFSLSSSTVEVDEKKNSAGISTCSDEESGDASPSLWYFLEGAGQGLYASVCGAPNNFEARISVYICNGKIDQCDDLSCIAGSSLGIGCPSPLGGGYITAESSPITGSSHFDIQSPCDVHWIAEKGRTYYVRVHGEGNSDVGSFNLSIETLPNDHPLNGAGSECENEKIIQTDSISSQCQCIPNPAACGYHLACVKIDCLKCNLNLDTCGFNSIAWDIKHNGDGAKVDQTTYDSFYLVMEPKAGAKEIEVEKLSSSEECAETRDPYKVCTETKEKAYSSTANVDDGSRNALLCECRGMPQTDDVMFLCSLLEGWDYCVSDRNEASGEDPLCASVFFGQTISPFGMLKQHFRNFDSVAEKNVTVDVRQTSYDCEVFVDGFKCKSCGIIECSNGNVDPLLKGTILSEEVGIFTDMKVDCSNIEAGATYECGIAATDSFLELLNGKLTFKPSEANGEIEPGGDTPDDETPQQTSLACAMRWTTLRAILFSSFLLCLSSSV</sequence>
<reference evidence="1" key="1">
    <citation type="submission" date="2021-01" db="EMBL/GenBank/DDBJ databases">
        <authorList>
            <person name="Corre E."/>
            <person name="Pelletier E."/>
            <person name="Niang G."/>
            <person name="Scheremetjew M."/>
            <person name="Finn R."/>
            <person name="Kale V."/>
            <person name="Holt S."/>
            <person name="Cochrane G."/>
            <person name="Meng A."/>
            <person name="Brown T."/>
            <person name="Cohen L."/>
        </authorList>
    </citation>
    <scope>NUCLEOTIDE SEQUENCE</scope>
    <source>
        <strain evidence="1">10249 10 AB</strain>
    </source>
</reference>
<organism evidence="1">
    <name type="scientific">Pseudo-nitzschia australis</name>
    <dbReference type="NCBI Taxonomy" id="44445"/>
    <lineage>
        <taxon>Eukaryota</taxon>
        <taxon>Sar</taxon>
        <taxon>Stramenopiles</taxon>
        <taxon>Ochrophyta</taxon>
        <taxon>Bacillariophyta</taxon>
        <taxon>Bacillariophyceae</taxon>
        <taxon>Bacillariophycidae</taxon>
        <taxon>Bacillariales</taxon>
        <taxon>Bacillariaceae</taxon>
        <taxon>Pseudo-nitzschia</taxon>
    </lineage>
</organism>
<protein>
    <submittedName>
        <fullName evidence="1">Uncharacterized protein</fullName>
    </submittedName>
</protein>
<gene>
    <name evidence="1" type="ORF">PAUS00366_LOCUS20490</name>
</gene>
<evidence type="ECO:0000313" key="1">
    <source>
        <dbReference type="EMBL" id="CAE0727706.1"/>
    </source>
</evidence>
<name>A0A7S4AUX4_9STRA</name>